<evidence type="ECO:0000313" key="5">
    <source>
        <dbReference type="EMBL" id="AMK12123.1"/>
    </source>
</evidence>
<reference evidence="5 7" key="1">
    <citation type="journal article" date="2016" name="Front. Microbiol.">
        <title>Genome Sequence of the Piezophilic, Mesophilic Sulfate-Reducing Bacterium Desulfovibrio indicus J2T.</title>
        <authorList>
            <person name="Cao J."/>
            <person name="Maignien L."/>
            <person name="Shao Z."/>
            <person name="Alain K."/>
            <person name="Jebbar M."/>
        </authorList>
    </citation>
    <scope>NUCLEOTIDE SEQUENCE [LARGE SCALE GENOMIC DNA]</scope>
    <source>
        <strain evidence="5 7">J2</strain>
    </source>
</reference>
<dbReference type="OrthoDB" id="9809450at2"/>
<dbReference type="EMBL" id="SOBK01000005">
    <property type="protein sequence ID" value="TDT88726.1"/>
    <property type="molecule type" value="Genomic_DNA"/>
</dbReference>
<dbReference type="PANTHER" id="PTHR43875:SF1">
    <property type="entry name" value="OSMOPROTECTIVE COMPOUNDS UPTAKE ATP-BINDING PROTEIN GGTA"/>
    <property type="match status" value="1"/>
</dbReference>
<dbReference type="GO" id="GO:0016887">
    <property type="term" value="F:ATP hydrolysis activity"/>
    <property type="evidence" value="ECO:0007669"/>
    <property type="project" value="InterPro"/>
</dbReference>
<evidence type="ECO:0000313" key="7">
    <source>
        <dbReference type="Proteomes" id="UP000055611"/>
    </source>
</evidence>
<dbReference type="Proteomes" id="UP000295506">
    <property type="component" value="Unassembled WGS sequence"/>
</dbReference>
<dbReference type="InterPro" id="IPR027417">
    <property type="entry name" value="P-loop_NTPase"/>
</dbReference>
<dbReference type="Gene3D" id="3.40.50.300">
    <property type="entry name" value="P-loop containing nucleotide triphosphate hydrolases"/>
    <property type="match status" value="1"/>
</dbReference>
<dbReference type="InterPro" id="IPR012340">
    <property type="entry name" value="NA-bd_OB-fold"/>
</dbReference>
<dbReference type="RefSeq" id="WP_066805163.1">
    <property type="nucleotide sequence ID" value="NZ_CP014206.1"/>
</dbReference>
<dbReference type="InterPro" id="IPR003439">
    <property type="entry name" value="ABC_transporter-like_ATP-bd"/>
</dbReference>
<sequence length="373" mass="40255">MSTTQTGRATPVLHLESVSKRFRANQALSAVDFVVPEASLTVILGPAGAGKTTTLRIIAGLETPDEGKVLLGGADVGRWEPRDRNVAMIFDNLALYPNKNGYDNIASPLVIRKESAEVIKERVEAIAKTLQITHVLGRLPKTMSGGEKQRVALGRALIRTPQLFLLDEPLSSLDAKLRIELRAELRRMQRDHGYTFLMATPDYHEAMAIADTVVMLSKGRVVQIDAPQVVYDLPADRETACFVGAPQINLLEGVYDEGSGGLSIPSAGVSLDLPDHLRPLLKARVTGFELGIRPENLVLAAPENAPVKGDLVDIEPLGPKSVATVRCANAEFRVLIDSREVPGLDVGSPIGVTPVNAERMLAFDLQTGLRLTA</sequence>
<dbReference type="InterPro" id="IPR013611">
    <property type="entry name" value="Transp-assoc_OB_typ2"/>
</dbReference>
<evidence type="ECO:0000256" key="3">
    <source>
        <dbReference type="ARBA" id="ARBA00022840"/>
    </source>
</evidence>
<dbReference type="EMBL" id="CP014206">
    <property type="protein sequence ID" value="AMK12123.1"/>
    <property type="molecule type" value="Genomic_DNA"/>
</dbReference>
<dbReference type="Proteomes" id="UP000055611">
    <property type="component" value="Chromosome"/>
</dbReference>
<dbReference type="Pfam" id="PF08402">
    <property type="entry name" value="TOBE_2"/>
    <property type="match status" value="1"/>
</dbReference>
<evidence type="ECO:0000256" key="1">
    <source>
        <dbReference type="ARBA" id="ARBA00022448"/>
    </source>
</evidence>
<dbReference type="InterPro" id="IPR017871">
    <property type="entry name" value="ABC_transporter-like_CS"/>
</dbReference>
<dbReference type="Gene3D" id="2.40.50.100">
    <property type="match status" value="1"/>
</dbReference>
<name>A0A126QPW1_9BACT</name>
<reference evidence="6 8" key="2">
    <citation type="submission" date="2019-03" db="EMBL/GenBank/DDBJ databases">
        <title>Genomic Encyclopedia of Type Strains, Phase IV (KMG-IV): sequencing the most valuable type-strain genomes for metagenomic binning, comparative biology and taxonomic classification.</title>
        <authorList>
            <person name="Goeker M."/>
        </authorList>
    </citation>
    <scope>NUCLEOTIDE SEQUENCE [LARGE SCALE GENOMIC DNA]</scope>
    <source>
        <strain evidence="6 8">DSM 101483</strain>
    </source>
</reference>
<feature type="domain" description="ABC transporter" evidence="4">
    <location>
        <begin position="13"/>
        <end position="243"/>
    </location>
</feature>
<dbReference type="KEGG" id="dej:AWY79_13890"/>
<dbReference type="Pfam" id="PF00005">
    <property type="entry name" value="ABC_tran"/>
    <property type="match status" value="1"/>
</dbReference>
<evidence type="ECO:0000313" key="8">
    <source>
        <dbReference type="Proteomes" id="UP000295506"/>
    </source>
</evidence>
<dbReference type="Gene3D" id="2.40.50.140">
    <property type="entry name" value="Nucleic acid-binding proteins"/>
    <property type="match status" value="1"/>
</dbReference>
<evidence type="ECO:0000256" key="2">
    <source>
        <dbReference type="ARBA" id="ARBA00022741"/>
    </source>
</evidence>
<keyword evidence="2" id="KW-0547">Nucleotide-binding</keyword>
<evidence type="ECO:0000259" key="4">
    <source>
        <dbReference type="PROSITE" id="PS50893"/>
    </source>
</evidence>
<organism evidence="6 8">
    <name type="scientific">Pseudodesulfovibrio indicus</name>
    <dbReference type="NCBI Taxonomy" id="1716143"/>
    <lineage>
        <taxon>Bacteria</taxon>
        <taxon>Pseudomonadati</taxon>
        <taxon>Thermodesulfobacteriota</taxon>
        <taxon>Desulfovibrionia</taxon>
        <taxon>Desulfovibrionales</taxon>
        <taxon>Desulfovibrionaceae</taxon>
    </lineage>
</organism>
<dbReference type="SUPFAM" id="SSF50331">
    <property type="entry name" value="MOP-like"/>
    <property type="match status" value="1"/>
</dbReference>
<dbReference type="SUPFAM" id="SSF52540">
    <property type="entry name" value="P-loop containing nucleoside triphosphate hydrolases"/>
    <property type="match status" value="1"/>
</dbReference>
<proteinExistence type="predicted"/>
<dbReference type="FunFam" id="3.40.50.300:FF:000042">
    <property type="entry name" value="Maltose/maltodextrin ABC transporter, ATP-binding protein"/>
    <property type="match status" value="1"/>
</dbReference>
<dbReference type="PROSITE" id="PS00211">
    <property type="entry name" value="ABC_TRANSPORTER_1"/>
    <property type="match status" value="1"/>
</dbReference>
<accession>A0A126QPW1</accession>
<gene>
    <name evidence="5" type="ORF">AWY79_13890</name>
    <name evidence="6" type="ORF">EDC59_105127</name>
</gene>
<keyword evidence="7" id="KW-1185">Reference proteome</keyword>
<dbReference type="InterPro" id="IPR008995">
    <property type="entry name" value="Mo/tungstate-bd_C_term_dom"/>
</dbReference>
<dbReference type="InterPro" id="IPR047641">
    <property type="entry name" value="ABC_transpr_MalK/UgpC-like"/>
</dbReference>
<dbReference type="GO" id="GO:0055052">
    <property type="term" value="C:ATP-binding cassette (ABC) transporter complex, substrate-binding subunit-containing"/>
    <property type="evidence" value="ECO:0007669"/>
    <property type="project" value="TreeGrafter"/>
</dbReference>
<dbReference type="PANTHER" id="PTHR43875">
    <property type="entry name" value="MALTODEXTRIN IMPORT ATP-BINDING PROTEIN MSMX"/>
    <property type="match status" value="1"/>
</dbReference>
<dbReference type="PROSITE" id="PS50893">
    <property type="entry name" value="ABC_TRANSPORTER_2"/>
    <property type="match status" value="1"/>
</dbReference>
<keyword evidence="3 6" id="KW-0067">ATP-binding</keyword>
<dbReference type="GO" id="GO:0005524">
    <property type="term" value="F:ATP binding"/>
    <property type="evidence" value="ECO:0007669"/>
    <property type="project" value="UniProtKB-KW"/>
</dbReference>
<protein>
    <submittedName>
        <fullName evidence="5 6">ABC transporter ATP-binding protein</fullName>
    </submittedName>
</protein>
<dbReference type="AlphaFoldDB" id="A0A126QPW1"/>
<dbReference type="GO" id="GO:0140359">
    <property type="term" value="F:ABC-type transporter activity"/>
    <property type="evidence" value="ECO:0007669"/>
    <property type="project" value="UniProtKB-ARBA"/>
</dbReference>
<dbReference type="InterPro" id="IPR003593">
    <property type="entry name" value="AAA+_ATPase"/>
</dbReference>
<evidence type="ECO:0000313" key="6">
    <source>
        <dbReference type="EMBL" id="TDT88726.1"/>
    </source>
</evidence>
<keyword evidence="1" id="KW-0813">Transport</keyword>
<dbReference type="SMART" id="SM00382">
    <property type="entry name" value="AAA"/>
    <property type="match status" value="1"/>
</dbReference>